<accession>A0A0D0E6I8</accession>
<keyword evidence="2" id="KW-1185">Reference proteome</keyword>
<reference evidence="2" key="2">
    <citation type="submission" date="2015-01" db="EMBL/GenBank/DDBJ databases">
        <title>Evolutionary Origins and Diversification of the Mycorrhizal Mutualists.</title>
        <authorList>
            <consortium name="DOE Joint Genome Institute"/>
            <consortium name="Mycorrhizal Genomics Consortium"/>
            <person name="Kohler A."/>
            <person name="Kuo A."/>
            <person name="Nagy L.G."/>
            <person name="Floudas D."/>
            <person name="Copeland A."/>
            <person name="Barry K.W."/>
            <person name="Cichocki N."/>
            <person name="Veneault-Fourrey C."/>
            <person name="LaButti K."/>
            <person name="Lindquist E.A."/>
            <person name="Lipzen A."/>
            <person name="Lundell T."/>
            <person name="Morin E."/>
            <person name="Murat C."/>
            <person name="Riley R."/>
            <person name="Ohm R."/>
            <person name="Sun H."/>
            <person name="Tunlid A."/>
            <person name="Henrissat B."/>
            <person name="Grigoriev I.V."/>
            <person name="Hibbett D.S."/>
            <person name="Martin F."/>
        </authorList>
    </citation>
    <scope>NUCLEOTIDE SEQUENCE [LARGE SCALE GENOMIC DNA]</scope>
    <source>
        <strain evidence="2">Ve08.2h10</strain>
    </source>
</reference>
<dbReference type="HOGENOM" id="CLU_148805_0_1_1"/>
<dbReference type="Proteomes" id="UP000054538">
    <property type="component" value="Unassembled WGS sequence"/>
</dbReference>
<dbReference type="AlphaFoldDB" id="A0A0D0E6I8"/>
<feature type="non-terminal residue" evidence="1">
    <location>
        <position position="1"/>
    </location>
</feature>
<dbReference type="EMBL" id="KN825193">
    <property type="protein sequence ID" value="KIK93340.1"/>
    <property type="molecule type" value="Genomic_DNA"/>
</dbReference>
<name>A0A0D0E6I8_9AGAM</name>
<reference evidence="1 2" key="1">
    <citation type="submission" date="2014-04" db="EMBL/GenBank/DDBJ databases">
        <authorList>
            <consortium name="DOE Joint Genome Institute"/>
            <person name="Kuo A."/>
            <person name="Kohler A."/>
            <person name="Jargeat P."/>
            <person name="Nagy L.G."/>
            <person name="Floudas D."/>
            <person name="Copeland A."/>
            <person name="Barry K.W."/>
            <person name="Cichocki N."/>
            <person name="Veneault-Fourrey C."/>
            <person name="LaButti K."/>
            <person name="Lindquist E.A."/>
            <person name="Lipzen A."/>
            <person name="Lundell T."/>
            <person name="Morin E."/>
            <person name="Murat C."/>
            <person name="Sun H."/>
            <person name="Tunlid A."/>
            <person name="Henrissat B."/>
            <person name="Grigoriev I.V."/>
            <person name="Hibbett D.S."/>
            <person name="Martin F."/>
            <person name="Nordberg H.P."/>
            <person name="Cantor M.N."/>
            <person name="Hua S.X."/>
        </authorList>
    </citation>
    <scope>NUCLEOTIDE SEQUENCE [LARGE SCALE GENOMIC DNA]</scope>
    <source>
        <strain evidence="1 2">Ve08.2h10</strain>
    </source>
</reference>
<sequence length="78" mass="8473">VGPIGFLIIPHSNKRKNIDSFLFPGFHHIAAIQHKGLPIWDATHGLLYLSNIYILVTTSDGPGLVCLNGFVGHQGRNG</sequence>
<dbReference type="InParanoid" id="A0A0D0E6I8"/>
<evidence type="ECO:0000313" key="1">
    <source>
        <dbReference type="EMBL" id="KIK93340.1"/>
    </source>
</evidence>
<dbReference type="STRING" id="930991.A0A0D0E6I8"/>
<evidence type="ECO:0000313" key="2">
    <source>
        <dbReference type="Proteomes" id="UP000054538"/>
    </source>
</evidence>
<protein>
    <submittedName>
        <fullName evidence="1">Uncharacterized protein</fullName>
    </submittedName>
</protein>
<gene>
    <name evidence="1" type="ORF">PAXRUDRAFT_145280</name>
</gene>
<proteinExistence type="predicted"/>
<organism evidence="1 2">
    <name type="scientific">Paxillus rubicundulus Ve08.2h10</name>
    <dbReference type="NCBI Taxonomy" id="930991"/>
    <lineage>
        <taxon>Eukaryota</taxon>
        <taxon>Fungi</taxon>
        <taxon>Dikarya</taxon>
        <taxon>Basidiomycota</taxon>
        <taxon>Agaricomycotina</taxon>
        <taxon>Agaricomycetes</taxon>
        <taxon>Agaricomycetidae</taxon>
        <taxon>Boletales</taxon>
        <taxon>Paxilineae</taxon>
        <taxon>Paxillaceae</taxon>
        <taxon>Paxillus</taxon>
    </lineage>
</organism>
<dbReference type="OrthoDB" id="2669721at2759"/>